<dbReference type="PROSITE" id="PS50931">
    <property type="entry name" value="HTH_LYSR"/>
    <property type="match status" value="1"/>
</dbReference>
<evidence type="ECO:0000313" key="8">
    <source>
        <dbReference type="Proteomes" id="UP001595685"/>
    </source>
</evidence>
<keyword evidence="2" id="KW-0805">Transcription regulation</keyword>
<evidence type="ECO:0000259" key="6">
    <source>
        <dbReference type="PROSITE" id="PS50931"/>
    </source>
</evidence>
<dbReference type="CDD" id="cd00090">
    <property type="entry name" value="HTH_ARSR"/>
    <property type="match status" value="1"/>
</dbReference>
<feature type="domain" description="HTH lysR-type" evidence="6">
    <location>
        <begin position="3"/>
        <end position="64"/>
    </location>
</feature>
<name>A0ABV7WH10_9MICO</name>
<dbReference type="PANTHER" id="PTHR30126:SF97">
    <property type="entry name" value="HTH-TYPE TRANSCRIPTIONAL REGULATOR ABGR"/>
    <property type="match status" value="1"/>
</dbReference>
<dbReference type="InterPro" id="IPR011991">
    <property type="entry name" value="ArsR-like_HTH"/>
</dbReference>
<keyword evidence="8" id="KW-1185">Reference proteome</keyword>
<dbReference type="PANTHER" id="PTHR30126">
    <property type="entry name" value="HTH-TYPE TRANSCRIPTIONAL REGULATOR"/>
    <property type="match status" value="1"/>
</dbReference>
<evidence type="ECO:0000256" key="5">
    <source>
        <dbReference type="SAM" id="MobiDB-lite"/>
    </source>
</evidence>
<dbReference type="Gene3D" id="1.10.10.10">
    <property type="entry name" value="Winged helix-like DNA-binding domain superfamily/Winged helix DNA-binding domain"/>
    <property type="match status" value="1"/>
</dbReference>
<dbReference type="InterPro" id="IPR036390">
    <property type="entry name" value="WH_DNA-bd_sf"/>
</dbReference>
<evidence type="ECO:0000256" key="3">
    <source>
        <dbReference type="ARBA" id="ARBA00023125"/>
    </source>
</evidence>
<dbReference type="SUPFAM" id="SSF46785">
    <property type="entry name" value="Winged helix' DNA-binding domain"/>
    <property type="match status" value="1"/>
</dbReference>
<comment type="caution">
    <text evidence="7">The sequence shown here is derived from an EMBL/GenBank/DDBJ whole genome shotgun (WGS) entry which is preliminary data.</text>
</comment>
<feature type="region of interest" description="Disordered" evidence="5">
    <location>
        <begin position="259"/>
        <end position="290"/>
    </location>
</feature>
<reference evidence="8" key="1">
    <citation type="journal article" date="2019" name="Int. J. Syst. Evol. Microbiol.">
        <title>The Global Catalogue of Microorganisms (GCM) 10K type strain sequencing project: providing services to taxonomists for standard genome sequencing and annotation.</title>
        <authorList>
            <consortium name="The Broad Institute Genomics Platform"/>
            <consortium name="The Broad Institute Genome Sequencing Center for Infectious Disease"/>
            <person name="Wu L."/>
            <person name="Ma J."/>
        </authorList>
    </citation>
    <scope>NUCLEOTIDE SEQUENCE [LARGE SCALE GENOMIC DNA]</scope>
    <source>
        <strain evidence="8">NCAIM B.02333</strain>
    </source>
</reference>
<keyword evidence="3" id="KW-0238">DNA-binding</keyword>
<evidence type="ECO:0000313" key="7">
    <source>
        <dbReference type="EMBL" id="MFC3688538.1"/>
    </source>
</evidence>
<dbReference type="InterPro" id="IPR005119">
    <property type="entry name" value="LysR_subst-bd"/>
</dbReference>
<evidence type="ECO:0000256" key="4">
    <source>
        <dbReference type="ARBA" id="ARBA00023163"/>
    </source>
</evidence>
<evidence type="ECO:0000256" key="2">
    <source>
        <dbReference type="ARBA" id="ARBA00023015"/>
    </source>
</evidence>
<organism evidence="7 8">
    <name type="scientific">Aquipuribacter hungaricus</name>
    <dbReference type="NCBI Taxonomy" id="545624"/>
    <lineage>
        <taxon>Bacteria</taxon>
        <taxon>Bacillati</taxon>
        <taxon>Actinomycetota</taxon>
        <taxon>Actinomycetes</taxon>
        <taxon>Micrococcales</taxon>
        <taxon>Intrasporangiaceae</taxon>
        <taxon>Aquipuribacter</taxon>
    </lineage>
</organism>
<dbReference type="Gene3D" id="3.40.190.10">
    <property type="entry name" value="Periplasmic binding protein-like II"/>
    <property type="match status" value="2"/>
</dbReference>
<accession>A0ABV7WH10</accession>
<dbReference type="Pfam" id="PF00126">
    <property type="entry name" value="HTH_1"/>
    <property type="match status" value="1"/>
</dbReference>
<proteinExistence type="inferred from homology"/>
<dbReference type="InterPro" id="IPR000847">
    <property type="entry name" value="LysR_HTH_N"/>
</dbReference>
<gene>
    <name evidence="7" type="ORF">ACFOLH_09325</name>
</gene>
<feature type="compositionally biased region" description="Low complexity" evidence="5">
    <location>
        <begin position="277"/>
        <end position="290"/>
    </location>
</feature>
<dbReference type="SUPFAM" id="SSF53850">
    <property type="entry name" value="Periplasmic binding protein-like II"/>
    <property type="match status" value="1"/>
</dbReference>
<comment type="similarity">
    <text evidence="1">Belongs to the LysR transcriptional regulatory family.</text>
</comment>
<dbReference type="InterPro" id="IPR036388">
    <property type="entry name" value="WH-like_DNA-bd_sf"/>
</dbReference>
<dbReference type="RefSeq" id="WP_340290300.1">
    <property type="nucleotide sequence ID" value="NZ_JBBEOI010000017.1"/>
</dbReference>
<dbReference type="Proteomes" id="UP001595685">
    <property type="component" value="Unassembled WGS sequence"/>
</dbReference>
<dbReference type="Pfam" id="PF03466">
    <property type="entry name" value="LysR_substrate"/>
    <property type="match status" value="1"/>
</dbReference>
<evidence type="ECO:0000256" key="1">
    <source>
        <dbReference type="ARBA" id="ARBA00009437"/>
    </source>
</evidence>
<keyword evidence="4" id="KW-0804">Transcription</keyword>
<dbReference type="EMBL" id="JBHRWW010000005">
    <property type="protein sequence ID" value="MFC3688538.1"/>
    <property type="molecule type" value="Genomic_DNA"/>
</dbReference>
<sequence>MTLDPRRLLVLRAVHRHGGVLAAAERLGLTPSAVSQHLARLEAETGLALVDRSRLGGGRSLALTAVGQAVSAHADDLAAALEAAEQTVSTLRGAAAGPVVVGAFPTALRRLVAPAVAGLLTSHPAVRPRVVEASDPAATHDLAAGRLDVAVLERDGDAPVGSTPGVVVRPLLRDPYRVVVPTSWPARTTAEVLSGPWVAGPPGSTARAALDRLVGGRGPAVAHVCLEYPAVLALVGAGLGAALVPDLALDQLRHPDVRTHGAPGAPPVQGSAHDDAIATPGTAGTTGAGLTDGLDAGARVLTVAHREGRHEPTAAAEVVLAALRRQAARPGGA</sequence>
<protein>
    <submittedName>
        <fullName evidence="7">LysR family transcriptional regulator</fullName>
    </submittedName>
</protein>